<sequence>MREFLLQFTGATRLWLLLMILTLSATTVVGQTVLTDKGDYYPGDVLEISGFNWEVGETVELKIIEESPNVGEYVLYAQADSNGNIYNDEFIFDWSHFGVSFQLTATGLSSGSTDTVFFTDAPIVQSLIVNNQSPSCVVNPISVVYDVQVGRTNQGANNSQAISLSVTNLPSGLTAKFFSNSTFSSEITSVALDKNESANIKLRISGTAMVGSSPNFTVWASASQNDYLIQNAGFTVSNFGINSQPVSSSLTYGQNTSFSIGAVGAVSYQWQVNTGGGFTNITDNSIYSGTGTATLNVAKPGVEMSGYQYRAVVIGNCGAPAESNAATLEINKKEITGSFIAEDKVYDGSTSATITGRSLTGVIGSDAVSLTGGTAAFTGKNIGAGKTVTASDLYLDGVDADNYSLTSVETATADITARALVLSNFVADDKTYNGTTSATGDGFDDDRVAGDELTFSYDVAFADKNVATGKDVNFSSIVISGGADQNNYSLSTTLGTATADITARALVLSNFVADDKTYDGNTSVTGDDFDDDRVAGDELTFSYDVAFADKNVATGKDVNFSSIVISGGADQNNYSLSTTSGTATADITARALFLSNFIADDKNYDGTTSVTGDGFDDDRVANDELEFTYNVAFVDKNVATGKDVNFSNISISGGADQNNYSLAAISGNTTADITALAITGNFTANDKVYDGDAVAEVVDQTLNGAVVGDDVSLTGGSAAFADKNVGVDKVVTASDMFLDGDDAGNYSLTSIETTTADIIALAITGNFTANDKVYDGDAVAEVVDQTLNGAVVGDDVSLSRGSAAFVDKNVGVDKVVIASGMVLSGDDADNYSLTSVGTTTADITALAITGNFTANDKVYDGDAVAEVVDQTLNGAVGGDDVSLTGGSAAFADKNVGVDKVVTASGMVLSGDDAGNYSLTSVGTTTADITALAITGNFTANDKVYDGYAVAEVVDQTLNGAVVGDDVSLTGGSAAFADKNVGVGKVVTASGMVLSGDDAGNYNLTSVGTTTADITARALVLSNFVADSKTYDGTTSVTGDGFGDDRVSGDDLEFGYSVAFEDENVDTGKDVSFTSIVISGGADANNYSLSTTSGTAKADISARALVLSNFVADSKTYDGTTSVTGDGFDDNRVTGDDLEFDYSVAFEDKNVNTGKDVNYTSIVISGGADANNYSLSTINGTATADITAKDLVVLASGINKTYDGTTNATVNLSTDALTDDAVTADYTSASFADANVADGIEVSVSGITISGDDAGNYNLTNNTATTSANISSRSIIITPVAYQSKFCGQDDPTFTYTPSETLIEGNSFTGSLGREEGEGVGFYTYILGDLSAGGNYSLNLGASDKFEIKGVTIDASASSNPVAIGSTATLRATVQDLNEVPVEGVVVKFYFDNELTSSKIAWTDVNGVAILSNVSVPDVKVYKVTAVAGGGCSESVAYLPVYDPSAGFVTGGGWIWSPAGAYVADATLEGKANFGFVAKYKKGKTATNEVEGNTEFQFKAGELNFKSQLHESGSLVISGGKATYRGQGTINGTGSYKFTLVAFDGNWNNGTTSDRFRIKIWGEQGVVYDNGLGADENSNEASILGGGSIVIHEVKGGGSQKAQQEATVAQTFEPVVEILTSMSVSPNPVSTEALVRFTFNTDASAMVEVFDFSNRKVAGLFNGKVTANQVNEVTLNRDGLPGGSYFVKVSASNGQIFTKQIIID</sequence>
<dbReference type="InterPro" id="IPR013783">
    <property type="entry name" value="Ig-like_fold"/>
</dbReference>
<evidence type="ECO:0000313" key="4">
    <source>
        <dbReference type="EMBL" id="SOC78729.1"/>
    </source>
</evidence>
<proteinExistence type="inferred from homology"/>
<dbReference type="InterPro" id="IPR041248">
    <property type="entry name" value="YDG"/>
</dbReference>
<dbReference type="SUPFAM" id="SSF49373">
    <property type="entry name" value="Invasin/intimin cell-adhesion fragments"/>
    <property type="match status" value="1"/>
</dbReference>
<dbReference type="Gene3D" id="2.60.40.10">
    <property type="entry name" value="Immunoglobulins"/>
    <property type="match status" value="1"/>
</dbReference>
<name>A0A285X2X7_9FLAO</name>
<accession>A0A285X2X7</accession>
<dbReference type="InterPro" id="IPR008964">
    <property type="entry name" value="Invasin/intimin_cell_adhesion"/>
</dbReference>
<dbReference type="OrthoDB" id="1121493at2"/>
<evidence type="ECO:0000256" key="1">
    <source>
        <dbReference type="ARBA" id="ARBA00010116"/>
    </source>
</evidence>
<evidence type="ECO:0000259" key="3">
    <source>
        <dbReference type="SMART" id="SM00634"/>
    </source>
</evidence>
<organism evidence="4 5">
    <name type="scientific">Salinimicrobium sediminis</name>
    <dbReference type="NCBI Taxonomy" id="1343891"/>
    <lineage>
        <taxon>Bacteria</taxon>
        <taxon>Pseudomonadati</taxon>
        <taxon>Bacteroidota</taxon>
        <taxon>Flavobacteriia</taxon>
        <taxon>Flavobacteriales</taxon>
        <taxon>Flavobacteriaceae</taxon>
        <taxon>Salinimicrobium</taxon>
    </lineage>
</organism>
<protein>
    <submittedName>
        <fullName evidence="4">Por secretion system C-terminal sorting domain-containing protein</fullName>
    </submittedName>
</protein>
<dbReference type="Pfam" id="PF18676">
    <property type="entry name" value="MBG_2"/>
    <property type="match status" value="1"/>
</dbReference>
<dbReference type="InterPro" id="IPR026444">
    <property type="entry name" value="Secre_tail"/>
</dbReference>
<dbReference type="InterPro" id="IPR003344">
    <property type="entry name" value="Big_1_dom"/>
</dbReference>
<reference evidence="5" key="1">
    <citation type="submission" date="2017-09" db="EMBL/GenBank/DDBJ databases">
        <authorList>
            <person name="Varghese N."/>
            <person name="Submissions S."/>
        </authorList>
    </citation>
    <scope>NUCLEOTIDE SEQUENCE [LARGE SCALE GENOMIC DNA]</scope>
    <source>
        <strain evidence="5">CGMCC 1.12641</strain>
    </source>
</reference>
<keyword evidence="5" id="KW-1185">Reference proteome</keyword>
<evidence type="ECO:0000256" key="2">
    <source>
        <dbReference type="ARBA" id="ARBA00022729"/>
    </source>
</evidence>
<dbReference type="Proteomes" id="UP000219193">
    <property type="component" value="Unassembled WGS sequence"/>
</dbReference>
<feature type="domain" description="Big-1" evidence="3">
    <location>
        <begin position="1350"/>
        <end position="1436"/>
    </location>
</feature>
<dbReference type="InterPro" id="IPR041286">
    <property type="entry name" value="MBG_2"/>
</dbReference>
<dbReference type="Pfam" id="PF18657">
    <property type="entry name" value="YDG"/>
    <property type="match status" value="11"/>
</dbReference>
<gene>
    <name evidence="4" type="ORF">SAMN06296241_0242</name>
</gene>
<dbReference type="SMART" id="SM00634">
    <property type="entry name" value="BID_1"/>
    <property type="match status" value="1"/>
</dbReference>
<dbReference type="RefSeq" id="WP_097054528.1">
    <property type="nucleotide sequence ID" value="NZ_OCMF01000001.1"/>
</dbReference>
<evidence type="ECO:0000313" key="5">
    <source>
        <dbReference type="Proteomes" id="UP000219193"/>
    </source>
</evidence>
<dbReference type="EMBL" id="OCMF01000001">
    <property type="protein sequence ID" value="SOC78729.1"/>
    <property type="molecule type" value="Genomic_DNA"/>
</dbReference>
<keyword evidence="2" id="KW-0732">Signal</keyword>
<dbReference type="NCBIfam" id="TIGR04183">
    <property type="entry name" value="Por_Secre_tail"/>
    <property type="match status" value="1"/>
</dbReference>
<dbReference type="Pfam" id="PF18962">
    <property type="entry name" value="Por_Secre_tail"/>
    <property type="match status" value="1"/>
</dbReference>
<comment type="similarity">
    <text evidence="1">Belongs to the intimin/invasin family.</text>
</comment>